<name>A0A6J8BQ63_MYTCO</name>
<dbReference type="AlphaFoldDB" id="A0A6J8BQ63"/>
<reference evidence="1 2" key="1">
    <citation type="submission" date="2020-06" db="EMBL/GenBank/DDBJ databases">
        <authorList>
            <person name="Li R."/>
            <person name="Bekaert M."/>
        </authorList>
    </citation>
    <scope>NUCLEOTIDE SEQUENCE [LARGE SCALE GENOMIC DNA]</scope>
    <source>
        <strain evidence="2">wild</strain>
    </source>
</reference>
<protein>
    <submittedName>
        <fullName evidence="1">Uncharacterized protein</fullName>
    </submittedName>
</protein>
<dbReference type="EMBL" id="CACVKT020003553">
    <property type="protein sequence ID" value="CAC5384417.1"/>
    <property type="molecule type" value="Genomic_DNA"/>
</dbReference>
<evidence type="ECO:0000313" key="2">
    <source>
        <dbReference type="Proteomes" id="UP000507470"/>
    </source>
</evidence>
<gene>
    <name evidence="1" type="ORF">MCOR_20055</name>
</gene>
<organism evidence="1 2">
    <name type="scientific">Mytilus coruscus</name>
    <name type="common">Sea mussel</name>
    <dbReference type="NCBI Taxonomy" id="42192"/>
    <lineage>
        <taxon>Eukaryota</taxon>
        <taxon>Metazoa</taxon>
        <taxon>Spiralia</taxon>
        <taxon>Lophotrochozoa</taxon>
        <taxon>Mollusca</taxon>
        <taxon>Bivalvia</taxon>
        <taxon>Autobranchia</taxon>
        <taxon>Pteriomorphia</taxon>
        <taxon>Mytilida</taxon>
        <taxon>Mytiloidea</taxon>
        <taxon>Mytilidae</taxon>
        <taxon>Mytilinae</taxon>
        <taxon>Mytilus</taxon>
    </lineage>
</organism>
<keyword evidence="2" id="KW-1185">Reference proteome</keyword>
<sequence>MPSHPRYICGSCKMKLIRWRKNLNNRKVKPININVNDQIPNTEINWEQIQQHAVNLGFTFINESSRRYFMKIDDGEVQFSMQFDNNGEHTLKVLGQVVNDQSLFSFPLTSTKNITEGLAILGSKKVCMGNADFEDVCRNRNAENLATFVNAEGEISALEELNKNMKLVRIVNCLRLCAASEDRCNVCLLYRTFLYMCRTRLRSATSKPKLTHRLDYMNPNMLRERCLNSRDEIRGLKRRVDVLGEQIQTDCNKNGIELEDGLSSSFVKIMQDN</sequence>
<proteinExistence type="predicted"/>
<dbReference type="Proteomes" id="UP000507470">
    <property type="component" value="Unassembled WGS sequence"/>
</dbReference>
<evidence type="ECO:0000313" key="1">
    <source>
        <dbReference type="EMBL" id="CAC5384417.1"/>
    </source>
</evidence>
<accession>A0A6J8BQ63</accession>